<dbReference type="Pfam" id="PF00078">
    <property type="entry name" value="RVT_1"/>
    <property type="match status" value="1"/>
</dbReference>
<comment type="caution">
    <text evidence="3">The sequence shown here is derived from an EMBL/GenBank/DDBJ whole genome shotgun (WGS) entry which is preliminary data.</text>
</comment>
<dbReference type="GO" id="GO:0003964">
    <property type="term" value="F:RNA-directed DNA polymerase activity"/>
    <property type="evidence" value="ECO:0007669"/>
    <property type="project" value="TreeGrafter"/>
</dbReference>
<dbReference type="InterPro" id="IPR024937">
    <property type="entry name" value="Domain_X"/>
</dbReference>
<dbReference type="Pfam" id="PF01348">
    <property type="entry name" value="Intron_maturas2"/>
    <property type="match status" value="1"/>
</dbReference>
<evidence type="ECO:0000313" key="3">
    <source>
        <dbReference type="EMBL" id="KAK1361554.1"/>
    </source>
</evidence>
<protein>
    <submittedName>
        <fullName evidence="3">Nuclear intron maturase 4, mitochondrial</fullName>
    </submittedName>
</protein>
<dbReference type="InterPro" id="IPR000477">
    <property type="entry name" value="RT_dom"/>
</dbReference>
<keyword evidence="4" id="KW-1185">Reference proteome</keyword>
<dbReference type="GO" id="GO:0006315">
    <property type="term" value="P:homing of group II introns"/>
    <property type="evidence" value="ECO:0007669"/>
    <property type="project" value="TreeGrafter"/>
</dbReference>
<evidence type="ECO:0000259" key="2">
    <source>
        <dbReference type="Pfam" id="PF01348"/>
    </source>
</evidence>
<proteinExistence type="predicted"/>
<dbReference type="PANTHER" id="PTHR33642:SF3">
    <property type="entry name" value="NUCLEAR INTRON MATURASE 4, MITOCHONDRIAL"/>
    <property type="match status" value="1"/>
</dbReference>
<dbReference type="SUPFAM" id="SSF56672">
    <property type="entry name" value="DNA/RNA polymerases"/>
    <property type="match status" value="1"/>
</dbReference>
<reference evidence="3" key="1">
    <citation type="submission" date="2023-02" db="EMBL/GenBank/DDBJ databases">
        <title>Genome of toxic invasive species Heracleum sosnowskyi carries increased number of genes despite the absence of recent whole-genome duplications.</title>
        <authorList>
            <person name="Schelkunov M."/>
            <person name="Shtratnikova V."/>
            <person name="Makarenko M."/>
            <person name="Klepikova A."/>
            <person name="Omelchenko D."/>
            <person name="Novikova G."/>
            <person name="Obukhova E."/>
            <person name="Bogdanov V."/>
            <person name="Penin A."/>
            <person name="Logacheva M."/>
        </authorList>
    </citation>
    <scope>NUCLEOTIDE SEQUENCE</scope>
    <source>
        <strain evidence="3">Hsosn_3</strain>
        <tissue evidence="3">Leaf</tissue>
    </source>
</reference>
<dbReference type="EMBL" id="JAUIZM010000010">
    <property type="protein sequence ID" value="KAK1361554.1"/>
    <property type="molecule type" value="Genomic_DNA"/>
</dbReference>
<evidence type="ECO:0000313" key="4">
    <source>
        <dbReference type="Proteomes" id="UP001237642"/>
    </source>
</evidence>
<name>A0AAD8H6T7_9APIA</name>
<dbReference type="GO" id="GO:0090615">
    <property type="term" value="P:mitochondrial mRNA processing"/>
    <property type="evidence" value="ECO:0007669"/>
    <property type="project" value="TreeGrafter"/>
</dbReference>
<accession>A0AAD8H6T7</accession>
<feature type="domain" description="Reverse transcriptase" evidence="1">
    <location>
        <begin position="183"/>
        <end position="425"/>
    </location>
</feature>
<dbReference type="InterPro" id="IPR043502">
    <property type="entry name" value="DNA/RNA_pol_sf"/>
</dbReference>
<organism evidence="3 4">
    <name type="scientific">Heracleum sosnowskyi</name>
    <dbReference type="NCBI Taxonomy" id="360622"/>
    <lineage>
        <taxon>Eukaryota</taxon>
        <taxon>Viridiplantae</taxon>
        <taxon>Streptophyta</taxon>
        <taxon>Embryophyta</taxon>
        <taxon>Tracheophyta</taxon>
        <taxon>Spermatophyta</taxon>
        <taxon>Magnoliopsida</taxon>
        <taxon>eudicotyledons</taxon>
        <taxon>Gunneridae</taxon>
        <taxon>Pentapetalae</taxon>
        <taxon>asterids</taxon>
        <taxon>campanulids</taxon>
        <taxon>Apiales</taxon>
        <taxon>Apiaceae</taxon>
        <taxon>Apioideae</taxon>
        <taxon>apioid superclade</taxon>
        <taxon>Tordylieae</taxon>
        <taxon>Tordyliinae</taxon>
        <taxon>Heracleum</taxon>
    </lineage>
</organism>
<dbReference type="AlphaFoldDB" id="A0AAD8H6T7"/>
<dbReference type="CDD" id="cd01651">
    <property type="entry name" value="RT_G2_intron"/>
    <property type="match status" value="1"/>
</dbReference>
<sequence length="805" mass="91255">MQFAGLRIDLRRFLPKFYVVEAWSVVCVDSPVVGVVGRLIRKLKCRSVHSTVAAISDGNKNVAGKINLAKNLAGLLEESSNHNERKPRTRMELKRHFELCIKKRVKEQNVDGKYHDLMVKVIADPKTLFDAYNSIRVSSNVDLELEGDRIPFKEMAEELANGNFDIGANTFSISTRGPYKEVLVLPNLKLKVVQEAIRIALEVVFKPYFSKTSHGCRSGRGHLSALKYIRKEVSNPDWWFTLLVHKQLDACVLFKLITTMETKIEDSALYAVIRSMFDAHVLNLNFGGFPKGHGLPQEGLLSPILMNIYLDLFDSEVYKLSMRYEAFGTGPQTDQHPSNSKLRSWFRKQIDGKSIQSAELNSNVRIHSCRFMDEIFIAISGPKEAASAFKSEIQSFLHNSLHMDIDNCTDVYPCNGARGVQFLGIMVKRSVKENPAIRTVHKLKDKVRLFALQKQESWDSGTIRIGKKWLAHGLKKVKESEIKHLADPCSVLSQISHFRKAGMETDHWYKALLKVWMQNVNAKSEVSGESVLSKFIAEPALPQELLDSFYAFQKQAEEYITSETAATAALLPESSSVESLFMTKIYTPVNLIKKRLIRYGLTNSNGHARTCHALVLQDNDQIIDWFSGLASRWNRWFGECDDFSKVKIIFSDLVRKSCIRTLAAKYKIHESEIEKQFNSELSRLPSTQEIEDEVLNGSSEAQQPNYDEALMYGISYSGLCVLSLTRMVSQSRTCCCFVMGCTAAAPCVYSLHIMERQKFPSWKTGFATCIHPSLNRRRIGLCKQHLKDLYLGHISLSSIDFGAWR</sequence>
<dbReference type="PANTHER" id="PTHR33642">
    <property type="entry name" value="COX1/OXI3 INTRON 1 PROTEIN-RELATED"/>
    <property type="match status" value="1"/>
</dbReference>
<feature type="domain" description="Domain X" evidence="2">
    <location>
        <begin position="584"/>
        <end position="685"/>
    </location>
</feature>
<dbReference type="Proteomes" id="UP001237642">
    <property type="component" value="Unassembled WGS sequence"/>
</dbReference>
<evidence type="ECO:0000259" key="1">
    <source>
        <dbReference type="Pfam" id="PF00078"/>
    </source>
</evidence>
<reference evidence="3" key="2">
    <citation type="submission" date="2023-05" db="EMBL/GenBank/DDBJ databases">
        <authorList>
            <person name="Schelkunov M.I."/>
        </authorList>
    </citation>
    <scope>NUCLEOTIDE SEQUENCE</scope>
    <source>
        <strain evidence="3">Hsosn_3</strain>
        <tissue evidence="3">Leaf</tissue>
    </source>
</reference>
<gene>
    <name evidence="3" type="ORF">POM88_046028</name>
</gene>
<dbReference type="GO" id="GO:0005739">
    <property type="term" value="C:mitochondrion"/>
    <property type="evidence" value="ECO:0007669"/>
    <property type="project" value="TreeGrafter"/>
</dbReference>